<feature type="compositionally biased region" description="Gly residues" evidence="1">
    <location>
        <begin position="64"/>
        <end position="116"/>
    </location>
</feature>
<gene>
    <name evidence="2" type="ORF">EJB05_10424</name>
</gene>
<organism evidence="2 3">
    <name type="scientific">Eragrostis curvula</name>
    <name type="common">weeping love grass</name>
    <dbReference type="NCBI Taxonomy" id="38414"/>
    <lineage>
        <taxon>Eukaryota</taxon>
        <taxon>Viridiplantae</taxon>
        <taxon>Streptophyta</taxon>
        <taxon>Embryophyta</taxon>
        <taxon>Tracheophyta</taxon>
        <taxon>Spermatophyta</taxon>
        <taxon>Magnoliopsida</taxon>
        <taxon>Liliopsida</taxon>
        <taxon>Poales</taxon>
        <taxon>Poaceae</taxon>
        <taxon>PACMAD clade</taxon>
        <taxon>Chloridoideae</taxon>
        <taxon>Eragrostideae</taxon>
        <taxon>Eragrostidinae</taxon>
        <taxon>Eragrostis</taxon>
    </lineage>
</organism>
<dbReference type="AlphaFoldDB" id="A0A5J9VMW1"/>
<accession>A0A5J9VMW1</accession>
<name>A0A5J9VMW1_9POAL</name>
<dbReference type="Gramene" id="TVU37128">
    <property type="protein sequence ID" value="TVU37128"/>
    <property type="gene ID" value="EJB05_10424"/>
</dbReference>
<feature type="non-terminal residue" evidence="2">
    <location>
        <position position="1"/>
    </location>
</feature>
<keyword evidence="3" id="KW-1185">Reference proteome</keyword>
<protein>
    <submittedName>
        <fullName evidence="2">Uncharacterized protein</fullName>
    </submittedName>
</protein>
<feature type="compositionally biased region" description="Gly residues" evidence="1">
    <location>
        <begin position="20"/>
        <end position="29"/>
    </location>
</feature>
<evidence type="ECO:0000313" key="3">
    <source>
        <dbReference type="Proteomes" id="UP000324897"/>
    </source>
</evidence>
<dbReference type="PANTHER" id="PTHR35161">
    <property type="entry name" value="OS02G0303100 PROTEIN"/>
    <property type="match status" value="1"/>
</dbReference>
<dbReference type="PANTHER" id="PTHR35161:SF15">
    <property type="entry name" value="OS07G0690800 PROTEIN"/>
    <property type="match status" value="1"/>
</dbReference>
<sequence length="515" mass="55631">MAPDPLPGGGERVARAALSRGGGGSGGGERGGDSLQPGGDDAFLMSEGGTGGGRRGSNSISGGHSIGGCSLGFTAGGGGSSGGGSVDGLPRRGGSGGGGPPRPGGRGGGSSPGAGGFFFSEYQENGADGDRREDASDSAFGVETTDCQVKRKITPTNRQFDGSNVQVDHSASTARRKRELIGTSDAEDVKTSHKYLKRNYKETVPSILNSDTAHSKALSVQRRLDLDDETIRAKVDPAYYEQFHELFVCPHDRSSTLGSLAIYAASNRNVDRASPAGASGFEEFVSPIDDTKLVLRRSVRIVQKLHEVDRSLEGRYDFSNFEVLKKKRILLNNISPGTLRRLRRSGSDADYSTFALEASHHFFPRGIPSEMRGWFRLLLEEAYAQECLIVNSIALKEGKKAIFHFNYLYGELLVLRTENPRAYKGIIEHMNACHRGWMSRAVKNTITRAILEHKGKESEADDEPQYEDDAKDLLRLCRNLIAHAFDNSIIKGLKLSYGDLLKILNSDNTTVGNNN</sequence>
<dbReference type="Proteomes" id="UP000324897">
    <property type="component" value="Chromosome 4"/>
</dbReference>
<proteinExistence type="predicted"/>
<reference evidence="2 3" key="1">
    <citation type="journal article" date="2019" name="Sci. Rep.">
        <title>A high-quality genome of Eragrostis curvula grass provides insights into Poaceae evolution and supports new strategies to enhance forage quality.</title>
        <authorList>
            <person name="Carballo J."/>
            <person name="Santos B.A.C.M."/>
            <person name="Zappacosta D."/>
            <person name="Garbus I."/>
            <person name="Selva J.P."/>
            <person name="Gallo C.A."/>
            <person name="Diaz A."/>
            <person name="Albertini E."/>
            <person name="Caccamo M."/>
            <person name="Echenique V."/>
        </authorList>
    </citation>
    <scope>NUCLEOTIDE SEQUENCE [LARGE SCALE GENOMIC DNA]</scope>
    <source>
        <strain evidence="3">cv. Victoria</strain>
        <tissue evidence="2">Leaf</tissue>
    </source>
</reference>
<comment type="caution">
    <text evidence="2">The sequence shown here is derived from an EMBL/GenBank/DDBJ whole genome shotgun (WGS) entry which is preliminary data.</text>
</comment>
<dbReference type="EMBL" id="RWGY01000007">
    <property type="protein sequence ID" value="TVU37128.1"/>
    <property type="molecule type" value="Genomic_DNA"/>
</dbReference>
<feature type="region of interest" description="Disordered" evidence="1">
    <location>
        <begin position="1"/>
        <end position="136"/>
    </location>
</feature>
<evidence type="ECO:0000313" key="2">
    <source>
        <dbReference type="EMBL" id="TVU37128.1"/>
    </source>
</evidence>
<evidence type="ECO:0000256" key="1">
    <source>
        <dbReference type="SAM" id="MobiDB-lite"/>
    </source>
</evidence>